<accession>A0A4P9X9U3</accession>
<dbReference type="InterPro" id="IPR050113">
    <property type="entry name" value="Ub_conjugating_enzyme"/>
</dbReference>
<dbReference type="EMBL" id="ML014161">
    <property type="protein sequence ID" value="RKP01791.1"/>
    <property type="molecule type" value="Genomic_DNA"/>
</dbReference>
<proteinExistence type="predicted"/>
<keyword evidence="1" id="KW-0833">Ubl conjugation pathway</keyword>
<dbReference type="PROSITE" id="PS50127">
    <property type="entry name" value="UBC_2"/>
    <property type="match status" value="1"/>
</dbReference>
<dbReference type="STRING" id="1555241.A0A4P9X9U3"/>
<feature type="domain" description="UBC core" evidence="2">
    <location>
        <begin position="4"/>
        <end position="149"/>
    </location>
</feature>
<evidence type="ECO:0000313" key="3">
    <source>
        <dbReference type="EMBL" id="RKP01791.1"/>
    </source>
</evidence>
<dbReference type="Pfam" id="PF00179">
    <property type="entry name" value="UQ_con"/>
    <property type="match status" value="1"/>
</dbReference>
<dbReference type="PANTHER" id="PTHR24067">
    <property type="entry name" value="UBIQUITIN-CONJUGATING ENZYME E2"/>
    <property type="match status" value="1"/>
</dbReference>
<protein>
    <recommendedName>
        <fullName evidence="2">UBC core domain-containing protein</fullName>
    </recommendedName>
</protein>
<dbReference type="CDD" id="cd23808">
    <property type="entry name" value="UBCc_UBE2W"/>
    <property type="match status" value="1"/>
</dbReference>
<dbReference type="OrthoDB" id="406833at2759"/>
<dbReference type="InterPro" id="IPR000608">
    <property type="entry name" value="UBC"/>
</dbReference>
<keyword evidence="4" id="KW-1185">Reference proteome</keyword>
<name>A0A4P9X9U3_9FUNG</name>
<gene>
    <name evidence="3" type="ORF">CXG81DRAFT_25563</name>
</gene>
<organism evidence="3 4">
    <name type="scientific">Caulochytrium protostelioides</name>
    <dbReference type="NCBI Taxonomy" id="1555241"/>
    <lineage>
        <taxon>Eukaryota</taxon>
        <taxon>Fungi</taxon>
        <taxon>Fungi incertae sedis</taxon>
        <taxon>Chytridiomycota</taxon>
        <taxon>Chytridiomycota incertae sedis</taxon>
        <taxon>Chytridiomycetes</taxon>
        <taxon>Caulochytriales</taxon>
        <taxon>Caulochytriaceae</taxon>
        <taxon>Caulochytrium</taxon>
    </lineage>
</organism>
<dbReference type="Proteomes" id="UP000274922">
    <property type="component" value="Unassembled WGS sequence"/>
</dbReference>
<dbReference type="SUPFAM" id="SSF54495">
    <property type="entry name" value="UBC-like"/>
    <property type="match status" value="1"/>
</dbReference>
<dbReference type="InterPro" id="IPR016135">
    <property type="entry name" value="UBQ-conjugating_enzyme/RWD"/>
</dbReference>
<dbReference type="AlphaFoldDB" id="A0A4P9X9U3"/>
<evidence type="ECO:0000256" key="1">
    <source>
        <dbReference type="ARBA" id="ARBA00022786"/>
    </source>
</evidence>
<evidence type="ECO:0000313" key="4">
    <source>
        <dbReference type="Proteomes" id="UP000274922"/>
    </source>
</evidence>
<evidence type="ECO:0000259" key="2">
    <source>
        <dbReference type="PROSITE" id="PS50127"/>
    </source>
</evidence>
<reference evidence="4" key="1">
    <citation type="journal article" date="2018" name="Nat. Microbiol.">
        <title>Leveraging single-cell genomics to expand the fungal tree of life.</title>
        <authorList>
            <person name="Ahrendt S.R."/>
            <person name="Quandt C.A."/>
            <person name="Ciobanu D."/>
            <person name="Clum A."/>
            <person name="Salamov A."/>
            <person name="Andreopoulos B."/>
            <person name="Cheng J.F."/>
            <person name="Woyke T."/>
            <person name="Pelin A."/>
            <person name="Henrissat B."/>
            <person name="Reynolds N.K."/>
            <person name="Benny G.L."/>
            <person name="Smith M.E."/>
            <person name="James T.Y."/>
            <person name="Grigoriev I.V."/>
        </authorList>
    </citation>
    <scope>NUCLEOTIDE SEQUENCE [LARGE SCALE GENOMIC DNA]</scope>
    <source>
        <strain evidence="4">ATCC 52028</strain>
    </source>
</reference>
<dbReference type="SMART" id="SM00212">
    <property type="entry name" value="UBCc"/>
    <property type="match status" value="1"/>
</dbReference>
<sequence length="149" mass="16989">MSAIFAKRLQRELRELQASPPVGIAVETVNDSLKQWSIRIDGPEETLYAGEQFHLQFRFPEAYPLESPEVIFLDPVPVHPHVYSNGHICLSILYDQWSPALTIQSVCLSIQSMLSSCTKKQPPPDNQRYLMTAHRSPKDTAWAFHDDKV</sequence>
<dbReference type="FunFam" id="3.10.110.10:FF:000072">
    <property type="entry name" value="Ubiquitin-conjugating enzyme E2 W"/>
    <property type="match status" value="1"/>
</dbReference>
<dbReference type="Gene3D" id="3.10.110.10">
    <property type="entry name" value="Ubiquitin Conjugating Enzyme"/>
    <property type="match status" value="1"/>
</dbReference>